<feature type="region of interest" description="Disordered" evidence="3">
    <location>
        <begin position="186"/>
        <end position="326"/>
    </location>
</feature>
<feature type="compositionally biased region" description="Low complexity" evidence="3">
    <location>
        <begin position="264"/>
        <end position="275"/>
    </location>
</feature>
<evidence type="ECO:0000256" key="2">
    <source>
        <dbReference type="ARBA" id="ARBA00022786"/>
    </source>
</evidence>
<reference evidence="6 7" key="1">
    <citation type="submission" date="2024-09" db="EMBL/GenBank/DDBJ databases">
        <title>Chromosome-scale assembly of Riccia fluitans.</title>
        <authorList>
            <person name="Paukszto L."/>
            <person name="Sawicki J."/>
            <person name="Karawczyk K."/>
            <person name="Piernik-Szablinska J."/>
            <person name="Szczecinska M."/>
            <person name="Mazdziarz M."/>
        </authorList>
    </citation>
    <scope>NUCLEOTIDE SEQUENCE [LARGE SCALE GENOMIC DNA]</scope>
    <source>
        <strain evidence="6">Rf_01</strain>
        <tissue evidence="6">Aerial parts of the thallus</tissue>
    </source>
</reference>
<comment type="similarity">
    <text evidence="1">Belongs to the UFD1 family.</text>
</comment>
<dbReference type="InterPro" id="IPR055417">
    <property type="entry name" value="UFD1_N1"/>
</dbReference>
<dbReference type="Proteomes" id="UP001605036">
    <property type="component" value="Unassembled WGS sequence"/>
</dbReference>
<feature type="compositionally biased region" description="Basic and acidic residues" evidence="3">
    <location>
        <begin position="297"/>
        <end position="312"/>
    </location>
</feature>
<evidence type="ECO:0000256" key="3">
    <source>
        <dbReference type="SAM" id="MobiDB-lite"/>
    </source>
</evidence>
<feature type="compositionally biased region" description="Low complexity" evidence="3">
    <location>
        <begin position="236"/>
        <end position="254"/>
    </location>
</feature>
<evidence type="ECO:0000313" key="6">
    <source>
        <dbReference type="EMBL" id="KAL2602967.1"/>
    </source>
</evidence>
<dbReference type="Gene3D" id="2.40.40.50">
    <property type="entry name" value="Ubiquitin fusion degradation protein UFD1, N-terminal domain"/>
    <property type="match status" value="1"/>
</dbReference>
<organism evidence="6 7">
    <name type="scientific">Riccia fluitans</name>
    <dbReference type="NCBI Taxonomy" id="41844"/>
    <lineage>
        <taxon>Eukaryota</taxon>
        <taxon>Viridiplantae</taxon>
        <taxon>Streptophyta</taxon>
        <taxon>Embryophyta</taxon>
        <taxon>Marchantiophyta</taxon>
        <taxon>Marchantiopsida</taxon>
        <taxon>Marchantiidae</taxon>
        <taxon>Marchantiales</taxon>
        <taxon>Ricciaceae</taxon>
        <taxon>Riccia</taxon>
    </lineage>
</organism>
<dbReference type="EMBL" id="JBHFFA010000157">
    <property type="protein sequence ID" value="KAL2602967.1"/>
    <property type="molecule type" value="Genomic_DNA"/>
</dbReference>
<protein>
    <recommendedName>
        <fullName evidence="8">Ubiquitin fusion degradaton protein</fullName>
    </recommendedName>
</protein>
<dbReference type="InterPro" id="IPR055418">
    <property type="entry name" value="UFD1_N2"/>
</dbReference>
<evidence type="ECO:0000256" key="1">
    <source>
        <dbReference type="ARBA" id="ARBA00006043"/>
    </source>
</evidence>
<evidence type="ECO:0000259" key="4">
    <source>
        <dbReference type="Pfam" id="PF03152"/>
    </source>
</evidence>
<dbReference type="PANTHER" id="PTHR12555">
    <property type="entry name" value="UBIQUITIN FUSION DEGRADATON PROTEIN 1"/>
    <property type="match status" value="1"/>
</dbReference>
<evidence type="ECO:0000313" key="7">
    <source>
        <dbReference type="Proteomes" id="UP001605036"/>
    </source>
</evidence>
<evidence type="ECO:0000259" key="5">
    <source>
        <dbReference type="Pfam" id="PF24842"/>
    </source>
</evidence>
<feature type="domain" description="Ubiquitin fusion degradation protein UFD1 N-terminal subdomain 1" evidence="4">
    <location>
        <begin position="16"/>
        <end position="111"/>
    </location>
</feature>
<name>A0ABD1XDR4_9MARC</name>
<sequence>MEFYGGFGVPYPTAPFEQNYRCYSASFIDKPHLENGDKVIMPPSALDRLASLRIDYPMLFEVHNPQATRTSHCGVLEFVAEEGMIYMPYWMMQNMLLQEGDIVRLKSATLPKGTYVKLQPHTKDFLDISNPKAVLETTLRNFSCLTVGDNIMVAYNNRKYYIDIIEAKPAQAISIIETDCEVDFAPPLDYKEPEPVRPAPAPPAASSEAAQEPPEPEEPKFNAFTGTGRRLDGKPVKTPVSPVSTPVSAGASSSTRKSVGNGASGSSAPASSSAPQRPAGKLVFGGGSNGAAKVPPLKKEEPKPEPPKEDSPKFQAFTGKKYSLRG</sequence>
<dbReference type="Pfam" id="PF03152">
    <property type="entry name" value="UFD1_N1"/>
    <property type="match status" value="1"/>
</dbReference>
<gene>
    <name evidence="6" type="ORF">R1flu_017283</name>
</gene>
<dbReference type="FunFam" id="3.10.330.10:FF:000002">
    <property type="entry name" value="ubiquitin fusion degradation protein 1 homolog"/>
    <property type="match status" value="1"/>
</dbReference>
<keyword evidence="2" id="KW-0833">Ubl conjugation pathway</keyword>
<accession>A0ABD1XDR4</accession>
<dbReference type="InterPro" id="IPR004854">
    <property type="entry name" value="Ufd1-like"/>
</dbReference>
<keyword evidence="7" id="KW-1185">Reference proteome</keyword>
<dbReference type="FunFam" id="2.40.40.50:FF:000001">
    <property type="entry name" value="Ubiquitin fusion degradation protein 1 homolog"/>
    <property type="match status" value="1"/>
</dbReference>
<dbReference type="AlphaFoldDB" id="A0ABD1XDR4"/>
<dbReference type="Gene3D" id="3.10.330.10">
    <property type="match status" value="1"/>
</dbReference>
<dbReference type="GO" id="GO:0010498">
    <property type="term" value="P:proteasomal protein catabolic process"/>
    <property type="evidence" value="ECO:0007669"/>
    <property type="project" value="UniProtKB-ARBA"/>
</dbReference>
<dbReference type="InterPro" id="IPR042299">
    <property type="entry name" value="Ufd1-like_Nn"/>
</dbReference>
<comment type="caution">
    <text evidence="6">The sequence shown here is derived from an EMBL/GenBank/DDBJ whole genome shotgun (WGS) entry which is preliminary data.</text>
</comment>
<dbReference type="PANTHER" id="PTHR12555:SF13">
    <property type="entry name" value="UBIQUITIN RECOGNITION FACTOR IN ER-ASSOCIATED DEGRADATION PROTEIN 1"/>
    <property type="match status" value="1"/>
</dbReference>
<proteinExistence type="inferred from homology"/>
<evidence type="ECO:0008006" key="8">
    <source>
        <dbReference type="Google" id="ProtNLM"/>
    </source>
</evidence>
<feature type="domain" description="Ubiquitin fusion degradation protein UFD1 N-terminal subdomain 2" evidence="5">
    <location>
        <begin position="112"/>
        <end position="187"/>
    </location>
</feature>
<dbReference type="Pfam" id="PF24842">
    <property type="entry name" value="UFD1_N2"/>
    <property type="match status" value="1"/>
</dbReference>